<dbReference type="GO" id="GO:0005774">
    <property type="term" value="C:vacuolar membrane"/>
    <property type="evidence" value="ECO:0007669"/>
    <property type="project" value="UniProtKB-SubCell"/>
</dbReference>
<comment type="similarity">
    <text evidence="7">Belongs to the WD repeat PROPPIN family.</text>
</comment>
<dbReference type="GO" id="GO:0012505">
    <property type="term" value="C:endomembrane system"/>
    <property type="evidence" value="ECO:0007669"/>
    <property type="project" value="UniProtKB-SubCell"/>
</dbReference>
<dbReference type="Proteomes" id="UP001204833">
    <property type="component" value="Unassembled WGS sequence"/>
</dbReference>
<dbReference type="Pfam" id="PF21032">
    <property type="entry name" value="PROPPIN"/>
    <property type="match status" value="2"/>
</dbReference>
<feature type="region of interest" description="Disordered" evidence="10">
    <location>
        <begin position="156"/>
        <end position="180"/>
    </location>
</feature>
<comment type="subcellular location">
    <subcellularLocation>
        <location evidence="1">Endomembrane system</location>
        <topology evidence="1">Peripheral membrane protein</topology>
    </subcellularLocation>
    <subcellularLocation>
        <location evidence="8">Vacuole membrane</location>
    </subcellularLocation>
</comment>
<dbReference type="Gene3D" id="2.130.10.10">
    <property type="entry name" value="YVTN repeat-like/Quinoprotein amine dehydrogenase"/>
    <property type="match status" value="1"/>
</dbReference>
<keyword evidence="4 9" id="KW-0853">WD repeat</keyword>
<accession>A0AAD5BIV0</accession>
<dbReference type="EMBL" id="JAIHNG010000034">
    <property type="protein sequence ID" value="KAI5967130.1"/>
    <property type="molecule type" value="Genomic_DNA"/>
</dbReference>
<gene>
    <name evidence="11" type="ORF">KGF57_000559</name>
</gene>
<organism evidence="11 12">
    <name type="scientific">Candida theae</name>
    <dbReference type="NCBI Taxonomy" id="1198502"/>
    <lineage>
        <taxon>Eukaryota</taxon>
        <taxon>Fungi</taxon>
        <taxon>Dikarya</taxon>
        <taxon>Ascomycota</taxon>
        <taxon>Saccharomycotina</taxon>
        <taxon>Pichiomycetes</taxon>
        <taxon>Debaryomycetaceae</taxon>
        <taxon>Candida/Lodderomyces clade</taxon>
        <taxon>Candida</taxon>
    </lineage>
</organism>
<keyword evidence="6" id="KW-0653">Protein transport</keyword>
<dbReference type="AlphaFoldDB" id="A0AAD5BIV0"/>
<evidence type="ECO:0000256" key="9">
    <source>
        <dbReference type="PROSITE-ProRule" id="PRU00221"/>
    </source>
</evidence>
<sequence>MNEFPVTYLNFNQDLTCVALGLKSGYKIVNVEQKFGRCCSYKDDCINIIEMLYTTSLIAITPLGNEIGSSPRELKIKNTKTNSTICSLFFPTSILNIKLTNDYLVVVLESQLYIYEIKTMKLLQTIKTNSNPQGLCTVSYDSKHCLLAYPSPPSASETLSKIHNNSSHQNKTSTNKSPGNTVSDKGDLIIFNINKYLPIMAISAHKNDIAAMSFSSDGSLIATASDKGTIVRVFDTNTGVKLFQFRRGSYPTKIYSLQFSNDNKYVLATSSSLTVHIFRLGEEEALENKQKKKIKTIEEEPETVREGEGVDDDDSDDMEDHMDVDEEDEDSEIPSKHRKLSQSSSNSFNSVNSEDANSPIIDQNRLSVARLIRRSSQTLGRKAAQKMGDYLPSRFSSILEPTRHFASIKIDAKNKDLKSIAMINNVSTATDTSATFGKDSTSLSQGDGKDLDHLLQVNVVTSEGILYIYGLDQERGGDCILLHQYSLIEE</sequence>
<comment type="caution">
    <text evidence="11">The sequence shown here is derived from an EMBL/GenBank/DDBJ whole genome shotgun (WGS) entry which is preliminary data.</text>
</comment>
<evidence type="ECO:0000256" key="2">
    <source>
        <dbReference type="ARBA" id="ARBA00022448"/>
    </source>
</evidence>
<dbReference type="SUPFAM" id="SSF50978">
    <property type="entry name" value="WD40 repeat-like"/>
    <property type="match status" value="1"/>
</dbReference>
<dbReference type="GeneID" id="76148618"/>
<feature type="compositionally biased region" description="Acidic residues" evidence="10">
    <location>
        <begin position="309"/>
        <end position="332"/>
    </location>
</feature>
<dbReference type="InterPro" id="IPR048720">
    <property type="entry name" value="PROPPIN"/>
</dbReference>
<evidence type="ECO:0000256" key="6">
    <source>
        <dbReference type="ARBA" id="ARBA00022927"/>
    </source>
</evidence>
<evidence type="ECO:0000256" key="8">
    <source>
        <dbReference type="ARBA" id="ARBA00037813"/>
    </source>
</evidence>
<feature type="compositionally biased region" description="Low complexity" evidence="10">
    <location>
        <begin position="341"/>
        <end position="353"/>
    </location>
</feature>
<feature type="compositionally biased region" description="Basic and acidic residues" evidence="10">
    <location>
        <begin position="289"/>
        <end position="308"/>
    </location>
</feature>
<dbReference type="InterPro" id="IPR036322">
    <property type="entry name" value="WD40_repeat_dom_sf"/>
</dbReference>
<name>A0AAD5BIV0_9ASCO</name>
<dbReference type="GO" id="GO:0015031">
    <property type="term" value="P:protein transport"/>
    <property type="evidence" value="ECO:0007669"/>
    <property type="project" value="UniProtKB-KW"/>
</dbReference>
<evidence type="ECO:0000256" key="3">
    <source>
        <dbReference type="ARBA" id="ARBA00022554"/>
    </source>
</evidence>
<dbReference type="InterPro" id="IPR015943">
    <property type="entry name" value="WD40/YVTN_repeat-like_dom_sf"/>
</dbReference>
<dbReference type="SMART" id="SM00320">
    <property type="entry name" value="WD40"/>
    <property type="match status" value="2"/>
</dbReference>
<evidence type="ECO:0000313" key="11">
    <source>
        <dbReference type="EMBL" id="KAI5967130.1"/>
    </source>
</evidence>
<keyword evidence="5" id="KW-0677">Repeat</keyword>
<feature type="region of interest" description="Disordered" evidence="10">
    <location>
        <begin position="289"/>
        <end position="357"/>
    </location>
</feature>
<evidence type="ECO:0000256" key="5">
    <source>
        <dbReference type="ARBA" id="ARBA00022737"/>
    </source>
</evidence>
<evidence type="ECO:0000256" key="7">
    <source>
        <dbReference type="ARBA" id="ARBA00025740"/>
    </source>
</evidence>
<feature type="repeat" description="WD" evidence="9">
    <location>
        <begin position="202"/>
        <end position="230"/>
    </location>
</feature>
<dbReference type="PANTHER" id="PTHR11227">
    <property type="entry name" value="WD-REPEAT PROTEIN INTERACTING WITH PHOSPHOINOSIDES WIPI -RELATED"/>
    <property type="match status" value="1"/>
</dbReference>
<evidence type="ECO:0000256" key="10">
    <source>
        <dbReference type="SAM" id="MobiDB-lite"/>
    </source>
</evidence>
<keyword evidence="2" id="KW-0813">Transport</keyword>
<evidence type="ECO:0000256" key="1">
    <source>
        <dbReference type="ARBA" id="ARBA00004184"/>
    </source>
</evidence>
<evidence type="ECO:0000313" key="12">
    <source>
        <dbReference type="Proteomes" id="UP001204833"/>
    </source>
</evidence>
<dbReference type="PROSITE" id="PS50082">
    <property type="entry name" value="WD_REPEATS_2"/>
    <property type="match status" value="1"/>
</dbReference>
<evidence type="ECO:0000256" key="4">
    <source>
        <dbReference type="ARBA" id="ARBA00022574"/>
    </source>
</evidence>
<dbReference type="RefSeq" id="XP_051611020.1">
    <property type="nucleotide sequence ID" value="XM_051755039.1"/>
</dbReference>
<keyword evidence="12" id="KW-1185">Reference proteome</keyword>
<protein>
    <submittedName>
        <fullName evidence="11">ATG18</fullName>
    </submittedName>
</protein>
<proteinExistence type="inferred from homology"/>
<reference evidence="11 12" key="1">
    <citation type="journal article" date="2022" name="DNA Res.">
        <title>Genome analysis of five recently described species of the CUG-Ser clade uncovers Candida theae as a new hybrid lineage with pathogenic potential in the Candida parapsilosis species complex.</title>
        <authorList>
            <person name="Mixao V."/>
            <person name="Del Olmo V."/>
            <person name="Hegedusova E."/>
            <person name="Saus E."/>
            <person name="Pryszcz L."/>
            <person name="Cillingova A."/>
            <person name="Nosek J."/>
            <person name="Gabaldon T."/>
        </authorList>
    </citation>
    <scope>NUCLEOTIDE SEQUENCE [LARGE SCALE GENOMIC DNA]</scope>
    <source>
        <strain evidence="11 12">CBS 12239</strain>
    </source>
</reference>
<dbReference type="InterPro" id="IPR001680">
    <property type="entry name" value="WD40_rpt"/>
</dbReference>
<keyword evidence="3" id="KW-0926">Vacuole</keyword>